<feature type="domain" description="Polyphosphate kinase-2-related" evidence="4">
    <location>
        <begin position="32"/>
        <end position="253"/>
    </location>
</feature>
<protein>
    <submittedName>
        <fullName evidence="5">PPK2 family polyphosphate:nucleotide phosphotransferase</fullName>
    </submittedName>
</protein>
<dbReference type="PANTHER" id="PTHR34383">
    <property type="entry name" value="POLYPHOSPHATE:AMP PHOSPHOTRANSFERASE-RELATED"/>
    <property type="match status" value="1"/>
</dbReference>
<dbReference type="InterPro" id="IPR022488">
    <property type="entry name" value="PPK2-related"/>
</dbReference>
<dbReference type="InterPro" id="IPR016898">
    <property type="entry name" value="Polyphosphate_phosphotransfera"/>
</dbReference>
<evidence type="ECO:0000256" key="2">
    <source>
        <dbReference type="ARBA" id="ARBA00022679"/>
    </source>
</evidence>
<dbReference type="RefSeq" id="WP_243844138.1">
    <property type="nucleotide sequence ID" value="NZ_JAASRN010000001.1"/>
</dbReference>
<proteinExistence type="inferred from homology"/>
<dbReference type="SUPFAM" id="SSF52540">
    <property type="entry name" value="P-loop containing nucleoside triphosphate hydrolases"/>
    <property type="match status" value="1"/>
</dbReference>
<dbReference type="InterPro" id="IPR027417">
    <property type="entry name" value="P-loop_NTPase"/>
</dbReference>
<evidence type="ECO:0000256" key="1">
    <source>
        <dbReference type="ARBA" id="ARBA00009924"/>
    </source>
</evidence>
<name>A0A846MPN8_9BACT</name>
<accession>A0A846MPN8</accession>
<comment type="caution">
    <text evidence="5">The sequence shown here is derived from an EMBL/GenBank/DDBJ whole genome shotgun (WGS) entry which is preliminary data.</text>
</comment>
<comment type="similarity">
    <text evidence="1">Belongs to the polyphosphate kinase 2 (PPK2) family. Class I subfamily.</text>
</comment>
<dbReference type="GO" id="GO:0008976">
    <property type="term" value="F:polyphosphate kinase activity"/>
    <property type="evidence" value="ECO:0007669"/>
    <property type="project" value="InterPro"/>
</dbReference>
<dbReference type="AlphaFoldDB" id="A0A846MPN8"/>
<evidence type="ECO:0000313" key="6">
    <source>
        <dbReference type="Proteomes" id="UP000537126"/>
    </source>
</evidence>
<dbReference type="InterPro" id="IPR022300">
    <property type="entry name" value="PPK2-rel_1"/>
</dbReference>
<organism evidence="5 6">
    <name type="scientific">Thermonema lapsum</name>
    <dbReference type="NCBI Taxonomy" id="28195"/>
    <lineage>
        <taxon>Bacteria</taxon>
        <taxon>Pseudomonadati</taxon>
        <taxon>Bacteroidota</taxon>
        <taxon>Cytophagia</taxon>
        <taxon>Cytophagales</taxon>
        <taxon>Thermonemataceae</taxon>
        <taxon>Thermonema</taxon>
    </lineage>
</organism>
<dbReference type="PIRSF" id="PIRSF028756">
    <property type="entry name" value="PPK2_prd"/>
    <property type="match status" value="1"/>
</dbReference>
<dbReference type="Pfam" id="PF03976">
    <property type="entry name" value="PPK2"/>
    <property type="match status" value="1"/>
</dbReference>
<dbReference type="EMBL" id="JAASRN010000001">
    <property type="protein sequence ID" value="NIK73340.1"/>
    <property type="molecule type" value="Genomic_DNA"/>
</dbReference>
<evidence type="ECO:0000256" key="3">
    <source>
        <dbReference type="ARBA" id="ARBA00022777"/>
    </source>
</evidence>
<keyword evidence="6" id="KW-1185">Reference proteome</keyword>
<dbReference type="GO" id="GO:0006797">
    <property type="term" value="P:polyphosphate metabolic process"/>
    <property type="evidence" value="ECO:0007669"/>
    <property type="project" value="InterPro"/>
</dbReference>
<evidence type="ECO:0000259" key="4">
    <source>
        <dbReference type="Pfam" id="PF03976"/>
    </source>
</evidence>
<sequence length="262" mass="31049">MLILNPMPDYLHFALLMDVKLKDHTTKPPAGLNKEEVKRKSKALKKRMLELQKMLYAQQRCSLLVIFQGLDAAGKDGAIRKVFSGLNPLGVYVKAFKAPTEEEKAHDFLWRVHPHVPPKGMIHIFNRSHYEDVLVPVVEGIIDEQQTRRRYEFINCFEALLHEENDTHLLKFFLHVSPEEQLRRLKERKTNPEKFWKHNDQDWEVAGKRKQYYRAYEQIFKHCSRIPWHIVPADENWYKNYYVLSKVVETLEALPLKYPSLS</sequence>
<keyword evidence="2 5" id="KW-0808">Transferase</keyword>
<evidence type="ECO:0000313" key="5">
    <source>
        <dbReference type="EMBL" id="NIK73340.1"/>
    </source>
</evidence>
<dbReference type="Gene3D" id="3.40.50.300">
    <property type="entry name" value="P-loop containing nucleotide triphosphate hydrolases"/>
    <property type="match status" value="1"/>
</dbReference>
<reference evidence="5 6" key="1">
    <citation type="submission" date="2020-03" db="EMBL/GenBank/DDBJ databases">
        <title>Genomic Encyclopedia of Type Strains, Phase IV (KMG-IV): sequencing the most valuable type-strain genomes for metagenomic binning, comparative biology and taxonomic classification.</title>
        <authorList>
            <person name="Goeker M."/>
        </authorList>
    </citation>
    <scope>NUCLEOTIDE SEQUENCE [LARGE SCALE GENOMIC DNA]</scope>
    <source>
        <strain evidence="5 6">DSM 5718</strain>
    </source>
</reference>
<dbReference type="Proteomes" id="UP000537126">
    <property type="component" value="Unassembled WGS sequence"/>
</dbReference>
<dbReference type="PANTHER" id="PTHR34383:SF3">
    <property type="entry name" value="POLYPHOSPHATE:AMP PHOSPHOTRANSFERASE"/>
    <property type="match status" value="1"/>
</dbReference>
<dbReference type="NCBIfam" id="TIGR03709">
    <property type="entry name" value="PPK2_rel_1"/>
    <property type="match status" value="1"/>
</dbReference>
<gene>
    <name evidence="5" type="ORF">FHS56_000826</name>
</gene>
<keyword evidence="3" id="KW-0418">Kinase</keyword>